<keyword evidence="3" id="KW-1185">Reference proteome</keyword>
<gene>
    <name evidence="2" type="ORF">E2C01_052524</name>
</gene>
<dbReference type="Proteomes" id="UP000324222">
    <property type="component" value="Unassembled WGS sequence"/>
</dbReference>
<organism evidence="2 3">
    <name type="scientific">Portunus trituberculatus</name>
    <name type="common">Swimming crab</name>
    <name type="synonym">Neptunus trituberculatus</name>
    <dbReference type="NCBI Taxonomy" id="210409"/>
    <lineage>
        <taxon>Eukaryota</taxon>
        <taxon>Metazoa</taxon>
        <taxon>Ecdysozoa</taxon>
        <taxon>Arthropoda</taxon>
        <taxon>Crustacea</taxon>
        <taxon>Multicrustacea</taxon>
        <taxon>Malacostraca</taxon>
        <taxon>Eumalacostraca</taxon>
        <taxon>Eucarida</taxon>
        <taxon>Decapoda</taxon>
        <taxon>Pleocyemata</taxon>
        <taxon>Brachyura</taxon>
        <taxon>Eubrachyura</taxon>
        <taxon>Portunoidea</taxon>
        <taxon>Portunidae</taxon>
        <taxon>Portuninae</taxon>
        <taxon>Portunus</taxon>
    </lineage>
</organism>
<accession>A0A5B7GN94</accession>
<name>A0A5B7GN94_PORTR</name>
<evidence type="ECO:0000313" key="2">
    <source>
        <dbReference type="EMBL" id="MPC58518.1"/>
    </source>
</evidence>
<evidence type="ECO:0000256" key="1">
    <source>
        <dbReference type="SAM" id="MobiDB-lite"/>
    </source>
</evidence>
<protein>
    <submittedName>
        <fullName evidence="2">Uncharacterized protein</fullName>
    </submittedName>
</protein>
<reference evidence="2 3" key="1">
    <citation type="submission" date="2019-05" db="EMBL/GenBank/DDBJ databases">
        <title>Another draft genome of Portunus trituberculatus and its Hox gene families provides insights of decapod evolution.</title>
        <authorList>
            <person name="Jeong J.-H."/>
            <person name="Song I."/>
            <person name="Kim S."/>
            <person name="Choi T."/>
            <person name="Kim D."/>
            <person name="Ryu S."/>
            <person name="Kim W."/>
        </authorList>
    </citation>
    <scope>NUCLEOTIDE SEQUENCE [LARGE SCALE GENOMIC DNA]</scope>
    <source>
        <tissue evidence="2">Muscle</tissue>
    </source>
</reference>
<evidence type="ECO:0000313" key="3">
    <source>
        <dbReference type="Proteomes" id="UP000324222"/>
    </source>
</evidence>
<comment type="caution">
    <text evidence="2">The sequence shown here is derived from an EMBL/GenBank/DDBJ whole genome shotgun (WGS) entry which is preliminary data.</text>
</comment>
<proteinExistence type="predicted"/>
<dbReference type="EMBL" id="VSRR010015759">
    <property type="protein sequence ID" value="MPC58518.1"/>
    <property type="molecule type" value="Genomic_DNA"/>
</dbReference>
<dbReference type="AlphaFoldDB" id="A0A5B7GN94"/>
<feature type="region of interest" description="Disordered" evidence="1">
    <location>
        <begin position="1"/>
        <end position="26"/>
    </location>
</feature>
<sequence>MEGREESGVINTAGPTNPRRRCSDPAQQACVTDDVSNLRQEKTSISAGGVALQPWGGGIAMAMVGWGRVAIVRRGQEFPVT</sequence>